<dbReference type="InterPro" id="IPR034660">
    <property type="entry name" value="DinB/YfiT-like"/>
</dbReference>
<organism evidence="2 3">
    <name type="scientific">Rhodococcus jostii (strain RHA1)</name>
    <dbReference type="NCBI Taxonomy" id="101510"/>
    <lineage>
        <taxon>Bacteria</taxon>
        <taxon>Bacillati</taxon>
        <taxon>Actinomycetota</taxon>
        <taxon>Actinomycetes</taxon>
        <taxon>Mycobacteriales</taxon>
        <taxon>Nocardiaceae</taxon>
        <taxon>Rhodococcus</taxon>
    </lineage>
</organism>
<name>Q0RYL0_RHOJR</name>
<dbReference type="Pfam" id="PF12867">
    <property type="entry name" value="DinB_2"/>
    <property type="match status" value="1"/>
</dbReference>
<dbReference type="Proteomes" id="UP000008710">
    <property type="component" value="Plasmid pRHL1"/>
</dbReference>
<evidence type="ECO:0000259" key="1">
    <source>
        <dbReference type="Pfam" id="PF12867"/>
    </source>
</evidence>
<dbReference type="Gene3D" id="1.20.120.450">
    <property type="entry name" value="dinb family like domain"/>
    <property type="match status" value="1"/>
</dbReference>
<dbReference type="KEGG" id="rha:RHA1_ro08582"/>
<dbReference type="EMBL" id="CP000432">
    <property type="protein sequence ID" value="ABG99626.1"/>
    <property type="molecule type" value="Genomic_DNA"/>
</dbReference>
<gene>
    <name evidence="2" type="ordered locus">RHA1_ro08582</name>
</gene>
<accession>Q0RYL0</accession>
<sequence length="156" mass="17511">MVTMQTADKDVLDLLDHTWERLWNRMAGLTDREWSWRPVDADDKITIRWRLFHIAEVLTQSRNWTWLAVTPPEAKLDNGGADCAQDALASVDSAYAAFRELVTFESVDLTAAIGPAAGPYGSATRRSFVLRIADELIHHGAEAALLRDLYASRTCH</sequence>
<feature type="domain" description="DinB-like" evidence="1">
    <location>
        <begin position="15"/>
        <end position="142"/>
    </location>
</feature>
<keyword evidence="2" id="KW-0614">Plasmid</keyword>
<dbReference type="HOGENOM" id="CLU_097136_1_0_11"/>
<geneLocation type="plasmid" evidence="2 3">
    <name>pRHL1</name>
</geneLocation>
<dbReference type="SUPFAM" id="SSF109854">
    <property type="entry name" value="DinB/YfiT-like putative metalloenzymes"/>
    <property type="match status" value="1"/>
</dbReference>
<evidence type="ECO:0000313" key="3">
    <source>
        <dbReference type="Proteomes" id="UP000008710"/>
    </source>
</evidence>
<protein>
    <recommendedName>
        <fullName evidence="1">DinB-like domain-containing protein</fullName>
    </recommendedName>
</protein>
<proteinExistence type="predicted"/>
<dbReference type="AlphaFoldDB" id="Q0RYL0"/>
<dbReference type="InterPro" id="IPR024775">
    <property type="entry name" value="DinB-like"/>
</dbReference>
<reference evidence="3" key="1">
    <citation type="journal article" date="2006" name="Proc. Natl. Acad. Sci. U.S.A.">
        <title>The complete genome of Rhodococcus sp. RHA1 provides insights into a catabolic powerhouse.</title>
        <authorList>
            <person name="McLeod M.P."/>
            <person name="Warren R.L."/>
            <person name="Hsiao W.W.L."/>
            <person name="Araki N."/>
            <person name="Myhre M."/>
            <person name="Fernandes C."/>
            <person name="Miyazawa D."/>
            <person name="Wong W."/>
            <person name="Lillquist A.L."/>
            <person name="Wang D."/>
            <person name="Dosanjh M."/>
            <person name="Hara H."/>
            <person name="Petrescu A."/>
            <person name="Morin R.D."/>
            <person name="Yang G."/>
            <person name="Stott J.M."/>
            <person name="Schein J.E."/>
            <person name="Shin H."/>
            <person name="Smailus D."/>
            <person name="Siddiqui A.S."/>
            <person name="Marra M.A."/>
            <person name="Jones S.J.M."/>
            <person name="Holt R."/>
            <person name="Brinkman F.S.L."/>
            <person name="Miyauchi K."/>
            <person name="Fukuda M."/>
            <person name="Davies J.E."/>
            <person name="Mohn W.W."/>
            <person name="Eltis L.D."/>
        </authorList>
    </citation>
    <scope>NUCLEOTIDE SEQUENCE [LARGE SCALE GENOMIC DNA]</scope>
    <source>
        <strain evidence="3">RHA1</strain>
    </source>
</reference>
<evidence type="ECO:0000313" key="2">
    <source>
        <dbReference type="EMBL" id="ABG99626.1"/>
    </source>
</evidence>